<keyword evidence="1" id="KW-0547">Nucleotide-binding</keyword>
<gene>
    <name evidence="3" type="ORF">S01H4_37433</name>
</gene>
<dbReference type="PANTHER" id="PTHR16305:SF28">
    <property type="entry name" value="GUANYLATE CYCLASE DOMAIN-CONTAINING PROTEIN"/>
    <property type="match status" value="1"/>
</dbReference>
<dbReference type="Gene3D" id="1.25.40.10">
    <property type="entry name" value="Tetratricopeptide repeat domain"/>
    <property type="match status" value="1"/>
</dbReference>
<sequence>IFVNPLLQQEIYNLVPDKERQHQRLADYYSRITGYDEQAAYHYREAKNYKKAIELMIKSGDLAIKRGAYESGINYYHQTLELCQRQKESINLQLLVTLNEALADIYRALGDEQNALKYYKIVLDSYKEILKE</sequence>
<keyword evidence="2" id="KW-0067">ATP-binding</keyword>
<dbReference type="GO" id="GO:0005737">
    <property type="term" value="C:cytoplasm"/>
    <property type="evidence" value="ECO:0007669"/>
    <property type="project" value="TreeGrafter"/>
</dbReference>
<name>X1CVQ9_9ZZZZ</name>
<dbReference type="InterPro" id="IPR011990">
    <property type="entry name" value="TPR-like_helical_dom_sf"/>
</dbReference>
<dbReference type="AlphaFoldDB" id="X1CVQ9"/>
<dbReference type="PANTHER" id="PTHR16305">
    <property type="entry name" value="TESTICULAR SOLUBLE ADENYLYL CYCLASE"/>
    <property type="match status" value="1"/>
</dbReference>
<accession>X1CVQ9</accession>
<evidence type="ECO:0008006" key="4">
    <source>
        <dbReference type="Google" id="ProtNLM"/>
    </source>
</evidence>
<reference evidence="3" key="1">
    <citation type="journal article" date="2014" name="Front. Microbiol.">
        <title>High frequency of phylogenetically diverse reductive dehalogenase-homologous genes in deep subseafloor sedimentary metagenomes.</title>
        <authorList>
            <person name="Kawai M."/>
            <person name="Futagami T."/>
            <person name="Toyoda A."/>
            <person name="Takaki Y."/>
            <person name="Nishi S."/>
            <person name="Hori S."/>
            <person name="Arai W."/>
            <person name="Tsubouchi T."/>
            <person name="Morono Y."/>
            <person name="Uchiyama I."/>
            <person name="Ito T."/>
            <person name="Fujiyama A."/>
            <person name="Inagaki F."/>
            <person name="Takami H."/>
        </authorList>
    </citation>
    <scope>NUCLEOTIDE SEQUENCE</scope>
    <source>
        <strain evidence="3">Expedition CK06-06</strain>
    </source>
</reference>
<dbReference type="GO" id="GO:0004016">
    <property type="term" value="F:adenylate cyclase activity"/>
    <property type="evidence" value="ECO:0007669"/>
    <property type="project" value="TreeGrafter"/>
</dbReference>
<organism evidence="3">
    <name type="scientific">marine sediment metagenome</name>
    <dbReference type="NCBI Taxonomy" id="412755"/>
    <lineage>
        <taxon>unclassified sequences</taxon>
        <taxon>metagenomes</taxon>
        <taxon>ecological metagenomes</taxon>
    </lineage>
</organism>
<dbReference type="GO" id="GO:0005524">
    <property type="term" value="F:ATP binding"/>
    <property type="evidence" value="ECO:0007669"/>
    <property type="project" value="UniProtKB-KW"/>
</dbReference>
<protein>
    <recommendedName>
        <fullName evidence="4">MalT-like TPR region domain-containing protein</fullName>
    </recommendedName>
</protein>
<dbReference type="SUPFAM" id="SSF48452">
    <property type="entry name" value="TPR-like"/>
    <property type="match status" value="1"/>
</dbReference>
<dbReference type="EMBL" id="BART01020108">
    <property type="protein sequence ID" value="GAH00185.1"/>
    <property type="molecule type" value="Genomic_DNA"/>
</dbReference>
<feature type="non-terminal residue" evidence="3">
    <location>
        <position position="1"/>
    </location>
</feature>
<comment type="caution">
    <text evidence="3">The sequence shown here is derived from an EMBL/GenBank/DDBJ whole genome shotgun (WGS) entry which is preliminary data.</text>
</comment>
<proteinExistence type="predicted"/>
<evidence type="ECO:0000256" key="1">
    <source>
        <dbReference type="ARBA" id="ARBA00022741"/>
    </source>
</evidence>
<evidence type="ECO:0000256" key="2">
    <source>
        <dbReference type="ARBA" id="ARBA00022840"/>
    </source>
</evidence>
<evidence type="ECO:0000313" key="3">
    <source>
        <dbReference type="EMBL" id="GAH00185.1"/>
    </source>
</evidence>